<dbReference type="SUPFAM" id="SSF143100">
    <property type="entry name" value="TTHA1013/TTHA0281-like"/>
    <property type="match status" value="1"/>
</dbReference>
<organism evidence="1 2">
    <name type="scientific">Mycobacterium haemophilum</name>
    <dbReference type="NCBI Taxonomy" id="29311"/>
    <lineage>
        <taxon>Bacteria</taxon>
        <taxon>Bacillati</taxon>
        <taxon>Actinomycetota</taxon>
        <taxon>Actinomycetes</taxon>
        <taxon>Mycobacteriales</taxon>
        <taxon>Mycobacteriaceae</taxon>
        <taxon>Mycobacterium</taxon>
    </lineage>
</organism>
<proteinExistence type="predicted"/>
<dbReference type="EMBL" id="LDPR01000003">
    <property type="protein sequence ID" value="KLO38003.1"/>
    <property type="molecule type" value="Genomic_DNA"/>
</dbReference>
<protein>
    <recommendedName>
        <fullName evidence="3">Pilus assembly protein HicB</fullName>
    </recommendedName>
</protein>
<dbReference type="RefSeq" id="WP_047313587.1">
    <property type="nucleotide sequence ID" value="NZ_LDPQ01000002.1"/>
</dbReference>
<dbReference type="Gene3D" id="3.30.160.250">
    <property type="match status" value="1"/>
</dbReference>
<gene>
    <name evidence="1" type="ORF">ABH38_05220</name>
</gene>
<dbReference type="Pfam" id="PF05534">
    <property type="entry name" value="HicB"/>
    <property type="match status" value="1"/>
</dbReference>
<evidence type="ECO:0000313" key="1">
    <source>
        <dbReference type="EMBL" id="KLO38003.1"/>
    </source>
</evidence>
<dbReference type="InterPro" id="IPR010985">
    <property type="entry name" value="Ribbon_hlx_hlx"/>
</dbReference>
<comment type="caution">
    <text evidence="1">The sequence shown here is derived from an EMBL/GenBank/DDBJ whole genome shotgun (WGS) entry which is preliminary data.</text>
</comment>
<sequence>MNRYTYRAEWSPDGDEYVALCIELPSLVRRARTAHQAIASIAEAADQLVADMQVCGETAPTPLTERNYRGTFVVRTSPALHARLALEAAEQRVSLNQWVVQKLSGRELRSGLWPFGSD</sequence>
<dbReference type="OrthoDB" id="5297106at2"/>
<keyword evidence="2" id="KW-1185">Reference proteome</keyword>
<reference evidence="1 2" key="1">
    <citation type="submission" date="2015-05" db="EMBL/GenBank/DDBJ databases">
        <title>Genome sequence of Mycobacterium haemophilum.</title>
        <authorList>
            <person name="Greninger A.L."/>
            <person name="Cunningham G."/>
            <person name="Miller S."/>
        </authorList>
    </citation>
    <scope>NUCLEOTIDE SEQUENCE [LARGE SCALE GENOMIC DNA]</scope>
    <source>
        <strain evidence="2">UC1</strain>
    </source>
</reference>
<dbReference type="Proteomes" id="UP000036334">
    <property type="component" value="Unassembled WGS sequence"/>
</dbReference>
<accession>A0A0I9VGP5</accession>
<dbReference type="GO" id="GO:0006355">
    <property type="term" value="P:regulation of DNA-templated transcription"/>
    <property type="evidence" value="ECO:0007669"/>
    <property type="project" value="InterPro"/>
</dbReference>
<dbReference type="AlphaFoldDB" id="A0A0I9VGP5"/>
<dbReference type="SUPFAM" id="SSF47598">
    <property type="entry name" value="Ribbon-helix-helix"/>
    <property type="match status" value="1"/>
</dbReference>
<evidence type="ECO:0008006" key="3">
    <source>
        <dbReference type="Google" id="ProtNLM"/>
    </source>
</evidence>
<evidence type="ECO:0000313" key="2">
    <source>
        <dbReference type="Proteomes" id="UP000036334"/>
    </source>
</evidence>
<name>A0A0I9VGP5_9MYCO</name>
<dbReference type="InterPro" id="IPR008651">
    <property type="entry name" value="Uncharacterised_HicB"/>
</dbReference>
<dbReference type="InterPro" id="IPR035069">
    <property type="entry name" value="TTHA1013/TTHA0281-like"/>
</dbReference>